<sequence length="190" mass="21128">EHAWVLDLSANSLTGKIPPCIGNTSVDALDLRLNRFDVEIPSTFADGNVLRRSYRSCIEIHGRRSNYKLLLPSVTVVLKGFFVDFTKIQTIFTTIDFSKNNFKGEIPKMIGTLKSLKGLNFTGTIPTSLGNLTNLEWLDLSSNQLVGEIPKQLADLTSLEVLNLSHNQLVGAIPHGKQFNTFEMNHTVEI</sequence>
<dbReference type="Pfam" id="PF13855">
    <property type="entry name" value="LRR_8"/>
    <property type="match status" value="1"/>
</dbReference>
<comment type="similarity">
    <text evidence="2">Belongs to the RLP family.</text>
</comment>
<dbReference type="GO" id="GO:0005886">
    <property type="term" value="C:plasma membrane"/>
    <property type="evidence" value="ECO:0007669"/>
    <property type="project" value="UniProtKB-SubCell"/>
</dbReference>
<name>A0A2P5APG9_PARAD</name>
<keyword evidence="8" id="KW-0472">Membrane</keyword>
<protein>
    <submittedName>
        <fullName evidence="11">LRR domain containing protein</fullName>
    </submittedName>
</protein>
<dbReference type="InterPro" id="IPR032675">
    <property type="entry name" value="LRR_dom_sf"/>
</dbReference>
<evidence type="ECO:0000256" key="1">
    <source>
        <dbReference type="ARBA" id="ARBA00004251"/>
    </source>
</evidence>
<evidence type="ECO:0000313" key="11">
    <source>
        <dbReference type="EMBL" id="PON38458.1"/>
    </source>
</evidence>
<keyword evidence="12" id="KW-1185">Reference proteome</keyword>
<comment type="caution">
    <text evidence="11">The sequence shown here is derived from an EMBL/GenBank/DDBJ whole genome shotgun (WGS) entry which is preliminary data.</text>
</comment>
<evidence type="ECO:0000256" key="9">
    <source>
        <dbReference type="ARBA" id="ARBA00023170"/>
    </source>
</evidence>
<dbReference type="InterPro" id="IPR001611">
    <property type="entry name" value="Leu-rich_rpt"/>
</dbReference>
<keyword evidence="9" id="KW-0675">Receptor</keyword>
<keyword evidence="3" id="KW-1003">Cell membrane</keyword>
<dbReference type="PRINTS" id="PR00019">
    <property type="entry name" value="LEURICHRPT"/>
</dbReference>
<evidence type="ECO:0000256" key="10">
    <source>
        <dbReference type="ARBA" id="ARBA00023180"/>
    </source>
</evidence>
<evidence type="ECO:0000256" key="2">
    <source>
        <dbReference type="ARBA" id="ARBA00009592"/>
    </source>
</evidence>
<keyword evidence="6" id="KW-0677">Repeat</keyword>
<evidence type="ECO:0000256" key="4">
    <source>
        <dbReference type="ARBA" id="ARBA00022614"/>
    </source>
</evidence>
<keyword evidence="5" id="KW-0812">Transmembrane</keyword>
<keyword evidence="10" id="KW-0325">Glycoprotein</keyword>
<accession>A0A2P5APG9</accession>
<evidence type="ECO:0000313" key="12">
    <source>
        <dbReference type="Proteomes" id="UP000237105"/>
    </source>
</evidence>
<keyword evidence="4" id="KW-0433">Leucine-rich repeat</keyword>
<comment type="subcellular location">
    <subcellularLocation>
        <location evidence="1">Cell membrane</location>
        <topology evidence="1">Single-pass type I membrane protein</topology>
    </subcellularLocation>
</comment>
<evidence type="ECO:0000256" key="8">
    <source>
        <dbReference type="ARBA" id="ARBA00023136"/>
    </source>
</evidence>
<gene>
    <name evidence="11" type="ORF">PanWU01x14_312440</name>
</gene>
<dbReference type="Proteomes" id="UP000237105">
    <property type="component" value="Unassembled WGS sequence"/>
</dbReference>
<dbReference type="AlphaFoldDB" id="A0A2P5APG9"/>
<dbReference type="PANTHER" id="PTHR27004:SF428">
    <property type="entry name" value="OS01G0160600 PROTEIN"/>
    <property type="match status" value="1"/>
</dbReference>
<keyword evidence="7" id="KW-1133">Transmembrane helix</keyword>
<evidence type="ECO:0000256" key="5">
    <source>
        <dbReference type="ARBA" id="ARBA00022692"/>
    </source>
</evidence>
<dbReference type="STRING" id="3476.A0A2P5APG9"/>
<dbReference type="FunFam" id="3.80.10.10:FF:000383">
    <property type="entry name" value="Leucine-rich repeat receptor protein kinase EMS1"/>
    <property type="match status" value="1"/>
</dbReference>
<dbReference type="EMBL" id="JXTB01000494">
    <property type="protein sequence ID" value="PON38458.1"/>
    <property type="molecule type" value="Genomic_DNA"/>
</dbReference>
<dbReference type="PANTHER" id="PTHR27004">
    <property type="entry name" value="RECEPTOR-LIKE PROTEIN 12 ISOFORM X1"/>
    <property type="match status" value="1"/>
</dbReference>
<dbReference type="Pfam" id="PF00560">
    <property type="entry name" value="LRR_1"/>
    <property type="match status" value="2"/>
</dbReference>
<evidence type="ECO:0000256" key="7">
    <source>
        <dbReference type="ARBA" id="ARBA00022989"/>
    </source>
</evidence>
<evidence type="ECO:0000256" key="6">
    <source>
        <dbReference type="ARBA" id="ARBA00022737"/>
    </source>
</evidence>
<dbReference type="Gene3D" id="3.80.10.10">
    <property type="entry name" value="Ribonuclease Inhibitor"/>
    <property type="match status" value="1"/>
</dbReference>
<organism evidence="11 12">
    <name type="scientific">Parasponia andersonii</name>
    <name type="common">Sponia andersonii</name>
    <dbReference type="NCBI Taxonomy" id="3476"/>
    <lineage>
        <taxon>Eukaryota</taxon>
        <taxon>Viridiplantae</taxon>
        <taxon>Streptophyta</taxon>
        <taxon>Embryophyta</taxon>
        <taxon>Tracheophyta</taxon>
        <taxon>Spermatophyta</taxon>
        <taxon>Magnoliopsida</taxon>
        <taxon>eudicotyledons</taxon>
        <taxon>Gunneridae</taxon>
        <taxon>Pentapetalae</taxon>
        <taxon>rosids</taxon>
        <taxon>fabids</taxon>
        <taxon>Rosales</taxon>
        <taxon>Cannabaceae</taxon>
        <taxon>Parasponia</taxon>
    </lineage>
</organism>
<dbReference type="OrthoDB" id="1733076at2759"/>
<dbReference type="SUPFAM" id="SSF52047">
    <property type="entry name" value="RNI-like"/>
    <property type="match status" value="1"/>
</dbReference>
<proteinExistence type="inferred from homology"/>
<reference evidence="12" key="1">
    <citation type="submission" date="2016-06" db="EMBL/GenBank/DDBJ databases">
        <title>Parallel loss of symbiosis genes in relatives of nitrogen-fixing non-legume Parasponia.</title>
        <authorList>
            <person name="Van Velzen R."/>
            <person name="Holmer R."/>
            <person name="Bu F."/>
            <person name="Rutten L."/>
            <person name="Van Zeijl A."/>
            <person name="Liu W."/>
            <person name="Santuari L."/>
            <person name="Cao Q."/>
            <person name="Sharma T."/>
            <person name="Shen D."/>
            <person name="Roswanjaya Y."/>
            <person name="Wardhani T."/>
            <person name="Kalhor M.S."/>
            <person name="Jansen J."/>
            <person name="Van den Hoogen J."/>
            <person name="Gungor B."/>
            <person name="Hartog M."/>
            <person name="Hontelez J."/>
            <person name="Verver J."/>
            <person name="Yang W.-C."/>
            <person name="Schijlen E."/>
            <person name="Repin R."/>
            <person name="Schilthuizen M."/>
            <person name="Schranz E."/>
            <person name="Heidstra R."/>
            <person name="Miyata K."/>
            <person name="Fedorova E."/>
            <person name="Kohlen W."/>
            <person name="Bisseling T."/>
            <person name="Smit S."/>
            <person name="Geurts R."/>
        </authorList>
    </citation>
    <scope>NUCLEOTIDE SEQUENCE [LARGE SCALE GENOMIC DNA]</scope>
    <source>
        <strain evidence="12">cv. WU1-14</strain>
    </source>
</reference>
<evidence type="ECO:0000256" key="3">
    <source>
        <dbReference type="ARBA" id="ARBA00022475"/>
    </source>
</evidence>
<feature type="non-terminal residue" evidence="11">
    <location>
        <position position="1"/>
    </location>
</feature>